<evidence type="ECO:0000313" key="1">
    <source>
        <dbReference type="EMBL" id="GMF47026.1"/>
    </source>
</evidence>
<dbReference type="AlphaFoldDB" id="A0A9W6XXE8"/>
<comment type="caution">
    <text evidence="1">The sequence shown here is derived from an EMBL/GenBank/DDBJ whole genome shotgun (WGS) entry which is preliminary data.</text>
</comment>
<dbReference type="Proteomes" id="UP001165121">
    <property type="component" value="Unassembled WGS sequence"/>
</dbReference>
<sequence>MHTTFTDAEDKLLVQLACQFEREGLRITWPYVAQRMKTHRAARQLRLRLANLKRTYGKSLSGFPPRFFSGPTTTGLFSVAGHVLPPPRISAGRDSSCSARGGLEGPTAPSIDCLAGVSVVSGGDYIVSDEGSAVACHYLPMLRDEQAAQAVNSIFGNISASEVHQQAGRTYYNAGEILPSGVSRILTAVGSLTKQTSFSMLELEWATSLPTLLLPRMPGVVWVSRFVVISFRLDSGVYNGISSASHALVKFCSSR</sequence>
<dbReference type="EMBL" id="BSXT01002068">
    <property type="protein sequence ID" value="GMF47026.1"/>
    <property type="molecule type" value="Genomic_DNA"/>
</dbReference>
<reference evidence="1" key="1">
    <citation type="submission" date="2023-04" db="EMBL/GenBank/DDBJ databases">
        <title>Phytophthora fragariaefolia NBRC 109709.</title>
        <authorList>
            <person name="Ichikawa N."/>
            <person name="Sato H."/>
            <person name="Tonouchi N."/>
        </authorList>
    </citation>
    <scope>NUCLEOTIDE SEQUENCE</scope>
    <source>
        <strain evidence="1">NBRC 109709</strain>
    </source>
</reference>
<organism evidence="1 2">
    <name type="scientific">Phytophthora fragariaefolia</name>
    <dbReference type="NCBI Taxonomy" id="1490495"/>
    <lineage>
        <taxon>Eukaryota</taxon>
        <taxon>Sar</taxon>
        <taxon>Stramenopiles</taxon>
        <taxon>Oomycota</taxon>
        <taxon>Peronosporomycetes</taxon>
        <taxon>Peronosporales</taxon>
        <taxon>Peronosporaceae</taxon>
        <taxon>Phytophthora</taxon>
    </lineage>
</organism>
<accession>A0A9W6XXE8</accession>
<gene>
    <name evidence="1" type="ORF">Pfra01_001757200</name>
</gene>
<protein>
    <submittedName>
        <fullName evidence="1">Unnamed protein product</fullName>
    </submittedName>
</protein>
<name>A0A9W6XXE8_9STRA</name>
<proteinExistence type="predicted"/>
<evidence type="ECO:0000313" key="2">
    <source>
        <dbReference type="Proteomes" id="UP001165121"/>
    </source>
</evidence>
<keyword evidence="2" id="KW-1185">Reference proteome</keyword>